<dbReference type="EMBL" id="LKFS01000071">
    <property type="protein sequence ID" value="RND80730.1"/>
    <property type="molecule type" value="Genomic_DNA"/>
</dbReference>
<evidence type="ECO:0000313" key="1">
    <source>
        <dbReference type="EMBL" id="RND80730.1"/>
    </source>
</evidence>
<organism evidence="1 2">
    <name type="scientific">Lacticaseibacillus paracasei</name>
    <name type="common">Lactobacillus paracasei</name>
    <dbReference type="NCBI Taxonomy" id="1597"/>
    <lineage>
        <taxon>Bacteria</taxon>
        <taxon>Bacillati</taxon>
        <taxon>Bacillota</taxon>
        <taxon>Bacilli</taxon>
        <taxon>Lactobacillales</taxon>
        <taxon>Lactobacillaceae</taxon>
        <taxon>Lacticaseibacillus</taxon>
    </lineage>
</organism>
<dbReference type="RefSeq" id="WP_123031968.1">
    <property type="nucleotide sequence ID" value="NZ_LKFS01000071.1"/>
</dbReference>
<reference evidence="1 2" key="1">
    <citation type="journal article" date="2018" name="Front. Microbiol.">
        <title>Conversion of Methionine to Cysteine in Lactobacillus paracasei Depends on the Highly Mobile cysK-ctl-cysE Gene Cluster.</title>
        <authorList>
            <person name="Wuthrich D."/>
            <person name="Irmler S."/>
            <person name="Berthoud H."/>
            <person name="Guggenbuhl B."/>
            <person name="Eugster E."/>
            <person name="Bruggmann R."/>
        </authorList>
    </citation>
    <scope>NUCLEOTIDE SEQUENCE [LARGE SCALE GENOMIC DNA]</scope>
    <source>
        <strain evidence="1 2">FAM18157</strain>
    </source>
</reference>
<protein>
    <submittedName>
        <fullName evidence="1">Uncharacterized protein</fullName>
    </submittedName>
</protein>
<dbReference type="Proteomes" id="UP000284716">
    <property type="component" value="Unassembled WGS sequence"/>
</dbReference>
<evidence type="ECO:0000313" key="2">
    <source>
        <dbReference type="Proteomes" id="UP000284716"/>
    </source>
</evidence>
<gene>
    <name evidence="1" type="ORF">FAM18157_01715</name>
</gene>
<name>A0A422M1M9_LACPA</name>
<dbReference type="AlphaFoldDB" id="A0A422M1M9"/>
<sequence length="136" mass="16023">MKVTSAFALPHDHYDWNQGLYQLVMVTRNRLVDNDHENFSKYNVMLCNYAREIFKIPNLINVKWEPSNDITIIVFDGTPDGYSHNAYDIGFRHLPEEYKDEDGQYSIPFIHSQEELDDTLAHIHNMNILHKLEAEK</sequence>
<accession>A0A422M1M9</accession>
<proteinExistence type="predicted"/>
<comment type="caution">
    <text evidence="1">The sequence shown here is derived from an EMBL/GenBank/DDBJ whole genome shotgun (WGS) entry which is preliminary data.</text>
</comment>